<dbReference type="EMBL" id="UINC01016631">
    <property type="protein sequence ID" value="SVA69115.1"/>
    <property type="molecule type" value="Genomic_DNA"/>
</dbReference>
<organism evidence="1">
    <name type="scientific">marine metagenome</name>
    <dbReference type="NCBI Taxonomy" id="408172"/>
    <lineage>
        <taxon>unclassified sequences</taxon>
        <taxon>metagenomes</taxon>
        <taxon>ecological metagenomes</taxon>
    </lineage>
</organism>
<gene>
    <name evidence="1" type="ORF">METZ01_LOCUS121969</name>
</gene>
<proteinExistence type="predicted"/>
<sequence length="484" mass="54602">MVFIFLFRPEYFIDDIELIIKNKLSNSIDGELNIGSMNGNFVTGFKVNEVDYSKDSTIIFSAKEIYIDPDLSRIAFGVIAFSEVIVTSMYFNFQSSQLDGIQYSEKSTISFFNTEIASLIIDDGLFVIMDQLYKLNGELVLNYSNVVELDINSLNIHSPAFQDVLVFQSGNLIYNNEEIELSNIIINSHWVTGKADIIVNIEDFQKSSASIQIDKLFLELMNGSPINIHKLNVEIDSNNRILNGILKCDADFQNRKYTDIFISGIINKNLIEFDKASLIVDGQHISSTGLINILEKSWEVKANIDEFELTKNTLISGEVNLNSDFNLDHFNGNLLLINSLIDSVEISSISGEFGYNNGILSSDNISVKSAGQISNFHIYSFSDMDNFNIYGSIELRDFSDKSFISKYALDSLNGDLKIAWMKNFDVNTIDLDINLGNALLYQNKFNSFNGNISGEIVNDDFRGSSSGKLIGWDYYAYNWDTINY</sequence>
<evidence type="ECO:0000313" key="1">
    <source>
        <dbReference type="EMBL" id="SVA69115.1"/>
    </source>
</evidence>
<reference evidence="1" key="1">
    <citation type="submission" date="2018-05" db="EMBL/GenBank/DDBJ databases">
        <authorList>
            <person name="Lanie J.A."/>
            <person name="Ng W.-L."/>
            <person name="Kazmierczak K.M."/>
            <person name="Andrzejewski T.M."/>
            <person name="Davidsen T.M."/>
            <person name="Wayne K.J."/>
            <person name="Tettelin H."/>
            <person name="Glass J.I."/>
            <person name="Rusch D."/>
            <person name="Podicherti R."/>
            <person name="Tsui H.-C.T."/>
            <person name="Winkler M.E."/>
        </authorList>
    </citation>
    <scope>NUCLEOTIDE SEQUENCE</scope>
</reference>
<protein>
    <recommendedName>
        <fullName evidence="2">AsmA-like C-terminal domain-containing protein</fullName>
    </recommendedName>
</protein>
<feature type="non-terminal residue" evidence="1">
    <location>
        <position position="1"/>
    </location>
</feature>
<dbReference type="AlphaFoldDB" id="A0A381XWM9"/>
<feature type="non-terminal residue" evidence="1">
    <location>
        <position position="484"/>
    </location>
</feature>
<name>A0A381XWM9_9ZZZZ</name>
<accession>A0A381XWM9</accession>
<evidence type="ECO:0008006" key="2">
    <source>
        <dbReference type="Google" id="ProtNLM"/>
    </source>
</evidence>